<feature type="transmembrane region" description="Helical" evidence="7">
    <location>
        <begin position="532"/>
        <end position="560"/>
    </location>
</feature>
<sequence>MKFARSVSLSLSLHPLTVLQLSERLTHPRVEEGVHKRIGAINQQQQQHEHEHDPALSTKPPPSNPLSPPSQPLHILLASLPPLHIAFFSALDAELDKIDSFYAAREQAMADRGIQLRIQLTELKDHRRLYHESHALKSHLSLPHFPHLPPRKHPWPGLHHVLDSDSPPRSPPNGVVGTISPNYSPSSSPPPETDNDDGFPDLTLHSDSTHSPAPLIPRGNSNTSANTNGNKDAKHTRPHHSTRSPHSHSRSLSPPHKHPLDPQEYQHARKKLKKAVIEHYRGLEVLNNYRILNLTGFRKALKKYEKVTRVPAQSYMHERVEPSAFASGATVNGLLKEMEELFAVRFERGDKKKALVRLRAGSQHKSHHFSTFRSGAWLGLALPPFVAGTYLAALPSTPTVLPAWSILLYIYSILLIPLLFSLMNWILERVLIIGSISRRHSTPPSPPPAPLNAPLPPLLRLLPLSRPNRPSPPLATRLAPHRGRRPPQPDPKAVLGLDEVVVVEERREVGYEWVLEGGVYGFLAWHACSFRLLLLALFPPPLLILLLLTIPLLIPLPILLLPHPPLLPLLRVRPKNRRSMGRMRHLPKLGVQPPPRVPAVLVAVCAEFEAVWGFEAGKYGMGLVYYFFYYYWRHNGNKDGGVSFVLWCLSGTIYSIYACTWDFLMDWSFLKPHARYPLLRNELIYTNELPLYYVALLTNVVIRFIWVIYIPSGGINLTARTFIAAMLEMLRRWQWNFFRLENEHLGNMDQYRVTREVPLPYTFDGSGQTNDDEDEDDGDGDGDGDEDGKPERRGSSWLRRRFTRNSSDVSDSAPTQVAQTT</sequence>
<dbReference type="PROSITE" id="PS51380">
    <property type="entry name" value="EXS"/>
    <property type="match status" value="1"/>
</dbReference>
<feature type="domain" description="SPX" evidence="9">
    <location>
        <begin position="1"/>
        <end position="318"/>
    </location>
</feature>
<comment type="similarity">
    <text evidence="2">Belongs to the SYG1 (TC 2.A.94) family.</text>
</comment>
<keyword evidence="3 7" id="KW-0812">Transmembrane</keyword>
<feature type="transmembrane region" description="Helical" evidence="7">
    <location>
        <begin position="644"/>
        <end position="670"/>
    </location>
</feature>
<dbReference type="PROSITE" id="PS51382">
    <property type="entry name" value="SPX"/>
    <property type="match status" value="1"/>
</dbReference>
<feature type="compositionally biased region" description="Pro residues" evidence="6">
    <location>
        <begin position="59"/>
        <end position="70"/>
    </location>
</feature>
<organism evidence="11">
    <name type="scientific">Serpula lacrymans var. lacrymans (strain S7.3)</name>
    <name type="common">Dry rot fungus</name>
    <dbReference type="NCBI Taxonomy" id="936435"/>
    <lineage>
        <taxon>Eukaryota</taxon>
        <taxon>Fungi</taxon>
        <taxon>Dikarya</taxon>
        <taxon>Basidiomycota</taxon>
        <taxon>Agaricomycotina</taxon>
        <taxon>Agaricomycetes</taxon>
        <taxon>Agaricomycetidae</taxon>
        <taxon>Boletales</taxon>
        <taxon>Coniophorineae</taxon>
        <taxon>Serpulaceae</taxon>
        <taxon>Serpula</taxon>
    </lineage>
</organism>
<dbReference type="GO" id="GO:0006817">
    <property type="term" value="P:phosphate ion transport"/>
    <property type="evidence" value="ECO:0007669"/>
    <property type="project" value="TreeGrafter"/>
</dbReference>
<evidence type="ECO:0000313" key="11">
    <source>
        <dbReference type="Proteomes" id="UP000008063"/>
    </source>
</evidence>
<feature type="transmembrane region" description="Helical" evidence="7">
    <location>
        <begin position="616"/>
        <end position="632"/>
    </location>
</feature>
<gene>
    <name evidence="10" type="ORF">SERLA73DRAFT_163830</name>
</gene>
<feature type="transmembrane region" description="Helical" evidence="7">
    <location>
        <begin position="406"/>
        <end position="427"/>
    </location>
</feature>
<evidence type="ECO:0008006" key="12">
    <source>
        <dbReference type="Google" id="ProtNLM"/>
    </source>
</evidence>
<dbReference type="FunCoup" id="F8QFQ0">
    <property type="interactions" value="228"/>
</dbReference>
<feature type="compositionally biased region" description="Polar residues" evidence="6">
    <location>
        <begin position="804"/>
        <end position="821"/>
    </location>
</feature>
<feature type="domain" description="EXS" evidence="8">
    <location>
        <begin position="558"/>
        <end position="771"/>
    </location>
</feature>
<evidence type="ECO:0000256" key="4">
    <source>
        <dbReference type="ARBA" id="ARBA00022989"/>
    </source>
</evidence>
<protein>
    <recommendedName>
        <fullName evidence="12">EXS domain-containing protein</fullName>
    </recommendedName>
</protein>
<evidence type="ECO:0000256" key="7">
    <source>
        <dbReference type="SAM" id="Phobius"/>
    </source>
</evidence>
<keyword evidence="4 7" id="KW-1133">Transmembrane helix</keyword>
<dbReference type="AlphaFoldDB" id="F8QFQ0"/>
<feature type="region of interest" description="Disordered" evidence="6">
    <location>
        <begin position="762"/>
        <end position="821"/>
    </location>
</feature>
<feature type="compositionally biased region" description="Basic and acidic residues" evidence="6">
    <location>
        <begin position="258"/>
        <end position="267"/>
    </location>
</feature>
<dbReference type="CDD" id="cd14475">
    <property type="entry name" value="SPX_SYG1_like"/>
    <property type="match status" value="1"/>
</dbReference>
<dbReference type="OrthoDB" id="9970435at2759"/>
<dbReference type="Pfam" id="PF03124">
    <property type="entry name" value="EXS"/>
    <property type="match status" value="1"/>
</dbReference>
<dbReference type="GO" id="GO:0016036">
    <property type="term" value="P:cellular response to phosphate starvation"/>
    <property type="evidence" value="ECO:0007669"/>
    <property type="project" value="TreeGrafter"/>
</dbReference>
<dbReference type="OMA" id="CAFATMA"/>
<dbReference type="STRING" id="936435.F8QFQ0"/>
<evidence type="ECO:0000256" key="1">
    <source>
        <dbReference type="ARBA" id="ARBA00004141"/>
    </source>
</evidence>
<feature type="region of interest" description="Disordered" evidence="6">
    <location>
        <begin position="156"/>
        <end position="270"/>
    </location>
</feature>
<proteinExistence type="inferred from homology"/>
<keyword evidence="5 7" id="KW-0472">Membrane</keyword>
<feature type="compositionally biased region" description="Acidic residues" evidence="6">
    <location>
        <begin position="770"/>
        <end position="786"/>
    </location>
</feature>
<dbReference type="Proteomes" id="UP000008063">
    <property type="component" value="Unassembled WGS sequence"/>
</dbReference>
<dbReference type="PANTHER" id="PTHR10783">
    <property type="entry name" value="XENOTROPIC AND POLYTROPIC RETROVIRUS RECEPTOR 1-RELATED"/>
    <property type="match status" value="1"/>
</dbReference>
<comment type="subcellular location">
    <subcellularLocation>
        <location evidence="1">Membrane</location>
        <topology evidence="1">Multi-pass membrane protein</topology>
    </subcellularLocation>
</comment>
<feature type="region of interest" description="Disordered" evidence="6">
    <location>
        <begin position="42"/>
        <end position="70"/>
    </location>
</feature>
<dbReference type="eggNOG" id="KOG1162">
    <property type="taxonomic scope" value="Eukaryota"/>
</dbReference>
<dbReference type="GO" id="GO:0005794">
    <property type="term" value="C:Golgi apparatus"/>
    <property type="evidence" value="ECO:0007669"/>
    <property type="project" value="TreeGrafter"/>
</dbReference>
<keyword evidence="11" id="KW-1185">Reference proteome</keyword>
<dbReference type="InterPro" id="IPR004331">
    <property type="entry name" value="SPX_dom"/>
</dbReference>
<reference evidence="11" key="1">
    <citation type="journal article" date="2011" name="Science">
        <title>The plant cell wall-decomposing machinery underlies the functional diversity of forest fungi.</title>
        <authorList>
            <person name="Eastwood D.C."/>
            <person name="Floudas D."/>
            <person name="Binder M."/>
            <person name="Majcherczyk A."/>
            <person name="Schneider P."/>
            <person name="Aerts A."/>
            <person name="Asiegbu F.O."/>
            <person name="Baker S.E."/>
            <person name="Barry K."/>
            <person name="Bendiksby M."/>
            <person name="Blumentritt M."/>
            <person name="Coutinho P.M."/>
            <person name="Cullen D."/>
            <person name="de Vries R.P."/>
            <person name="Gathman A."/>
            <person name="Goodell B."/>
            <person name="Henrissat B."/>
            <person name="Ihrmark K."/>
            <person name="Kauserud H."/>
            <person name="Kohler A."/>
            <person name="LaButti K."/>
            <person name="Lapidus A."/>
            <person name="Lavin J.L."/>
            <person name="Lee Y.-H."/>
            <person name="Lindquist E."/>
            <person name="Lilly W."/>
            <person name="Lucas S."/>
            <person name="Morin E."/>
            <person name="Murat C."/>
            <person name="Oguiza J.A."/>
            <person name="Park J."/>
            <person name="Pisabarro A.G."/>
            <person name="Riley R."/>
            <person name="Rosling A."/>
            <person name="Salamov A."/>
            <person name="Schmidt O."/>
            <person name="Schmutz J."/>
            <person name="Skrede I."/>
            <person name="Stenlid J."/>
            <person name="Wiebenga A."/>
            <person name="Xie X."/>
            <person name="Kuees U."/>
            <person name="Hibbett D.S."/>
            <person name="Hoffmeister D."/>
            <person name="Hoegberg N."/>
            <person name="Martin F."/>
            <person name="Grigoriev I.V."/>
            <person name="Watkinson S.C."/>
        </authorList>
    </citation>
    <scope>NUCLEOTIDE SEQUENCE [LARGE SCALE GENOMIC DNA]</scope>
    <source>
        <strain evidence="11">strain S7.3</strain>
    </source>
</reference>
<dbReference type="EMBL" id="GL945497">
    <property type="protein sequence ID" value="EGN92884.1"/>
    <property type="molecule type" value="Genomic_DNA"/>
</dbReference>
<dbReference type="InParanoid" id="F8QFQ0"/>
<evidence type="ECO:0000259" key="8">
    <source>
        <dbReference type="PROSITE" id="PS51380"/>
    </source>
</evidence>
<dbReference type="Pfam" id="PF03105">
    <property type="entry name" value="SPX"/>
    <property type="match status" value="1"/>
</dbReference>
<dbReference type="InterPro" id="IPR004342">
    <property type="entry name" value="EXS_C"/>
</dbReference>
<dbReference type="PANTHER" id="PTHR10783:SF103">
    <property type="entry name" value="SOLUTE CARRIER FAMILY 53 MEMBER 1"/>
    <property type="match status" value="1"/>
</dbReference>
<accession>F8QFQ0</accession>
<evidence type="ECO:0000259" key="9">
    <source>
        <dbReference type="PROSITE" id="PS51382"/>
    </source>
</evidence>
<evidence type="ECO:0000256" key="6">
    <source>
        <dbReference type="SAM" id="MobiDB-lite"/>
    </source>
</evidence>
<evidence type="ECO:0000256" key="2">
    <source>
        <dbReference type="ARBA" id="ARBA00009665"/>
    </source>
</evidence>
<feature type="compositionally biased region" description="Basic residues" evidence="6">
    <location>
        <begin position="234"/>
        <end position="249"/>
    </location>
</feature>
<dbReference type="GO" id="GO:0005886">
    <property type="term" value="C:plasma membrane"/>
    <property type="evidence" value="ECO:0007669"/>
    <property type="project" value="TreeGrafter"/>
</dbReference>
<name>F8QFQ0_SERL3</name>
<evidence type="ECO:0000256" key="5">
    <source>
        <dbReference type="ARBA" id="ARBA00023136"/>
    </source>
</evidence>
<dbReference type="GO" id="GO:0000822">
    <property type="term" value="F:inositol hexakisphosphate binding"/>
    <property type="evidence" value="ECO:0007669"/>
    <property type="project" value="TreeGrafter"/>
</dbReference>
<feature type="compositionally biased region" description="Low complexity" evidence="6">
    <location>
        <begin position="219"/>
        <end position="230"/>
    </location>
</feature>
<evidence type="ECO:0000313" key="10">
    <source>
        <dbReference type="EMBL" id="EGN92884.1"/>
    </source>
</evidence>
<evidence type="ECO:0000256" key="3">
    <source>
        <dbReference type="ARBA" id="ARBA00022692"/>
    </source>
</evidence>
<dbReference type="HOGENOM" id="CLU_006116_0_0_1"/>